<dbReference type="SUPFAM" id="SSF54897">
    <property type="entry name" value="Protease propeptides/inhibitors"/>
    <property type="match status" value="1"/>
</dbReference>
<dbReference type="AlphaFoldDB" id="H8WWH2"/>
<dbReference type="RefSeq" id="XP_003866236.1">
    <property type="nucleotide sequence ID" value="XM_003866188.1"/>
</dbReference>
<gene>
    <name evidence="11" type="ORF">CORT_0A04080</name>
</gene>
<dbReference type="PROSITE" id="PS00136">
    <property type="entry name" value="SUBTILASE_ASP"/>
    <property type="match status" value="1"/>
</dbReference>
<evidence type="ECO:0000256" key="7">
    <source>
        <dbReference type="SAM" id="MobiDB-lite"/>
    </source>
</evidence>
<dbReference type="InterPro" id="IPR023827">
    <property type="entry name" value="Peptidase_S8_Asp-AS"/>
</dbReference>
<dbReference type="Pfam" id="PF05922">
    <property type="entry name" value="Inhibitor_I9"/>
    <property type="match status" value="1"/>
</dbReference>
<reference evidence="11 12" key="1">
    <citation type="journal article" date="2012" name="PLoS ONE">
        <title>Sequence and analysis of the genome of the pathogenic yeast Candida orthopsilosis.</title>
        <authorList>
            <person name="Riccombeni A."/>
            <person name="Vidanes G."/>
            <person name="Proux-Wera E."/>
            <person name="Wolfe K.H."/>
            <person name="Butler G."/>
        </authorList>
    </citation>
    <scope>NUCLEOTIDE SEQUENCE [LARGE SCALE GENOMIC DNA]</scope>
    <source>
        <strain evidence="11 12">Co 90-125</strain>
    </source>
</reference>
<dbReference type="InterPro" id="IPR010259">
    <property type="entry name" value="S8pro/Inhibitor_I9"/>
</dbReference>
<dbReference type="PROSITE" id="PS51892">
    <property type="entry name" value="SUBTILASE"/>
    <property type="match status" value="1"/>
</dbReference>
<dbReference type="FunFam" id="3.40.50.200:FF:000007">
    <property type="entry name" value="Subtilisin-like serine protease"/>
    <property type="match status" value="1"/>
</dbReference>
<keyword evidence="3 5" id="KW-0378">Hydrolase</keyword>
<keyword evidence="2 5" id="KW-0645">Protease</keyword>
<feature type="signal peptide" evidence="8">
    <location>
        <begin position="1"/>
        <end position="20"/>
    </location>
</feature>
<dbReference type="InterPro" id="IPR050131">
    <property type="entry name" value="Peptidase_S8_subtilisin-like"/>
</dbReference>
<evidence type="ECO:0000256" key="8">
    <source>
        <dbReference type="SAM" id="SignalP"/>
    </source>
</evidence>
<feature type="active site" description="Charge relay system" evidence="5">
    <location>
        <position position="143"/>
    </location>
</feature>
<evidence type="ECO:0000313" key="12">
    <source>
        <dbReference type="Proteomes" id="UP000005018"/>
    </source>
</evidence>
<dbReference type="Proteomes" id="UP000005018">
    <property type="component" value="Chromosome 1"/>
</dbReference>
<feature type="domain" description="Inhibitor I9" evidence="10">
    <location>
        <begin position="47"/>
        <end position="95"/>
    </location>
</feature>
<organism evidence="11 12">
    <name type="scientific">Candida orthopsilosis (strain 90-125)</name>
    <name type="common">Yeast</name>
    <dbReference type="NCBI Taxonomy" id="1136231"/>
    <lineage>
        <taxon>Eukaryota</taxon>
        <taxon>Fungi</taxon>
        <taxon>Dikarya</taxon>
        <taxon>Ascomycota</taxon>
        <taxon>Saccharomycotina</taxon>
        <taxon>Pichiomycetes</taxon>
        <taxon>Debaryomycetaceae</taxon>
        <taxon>Candida/Lodderomyces clade</taxon>
        <taxon>Candida</taxon>
    </lineage>
</organism>
<dbReference type="InterPro" id="IPR036852">
    <property type="entry name" value="Peptidase_S8/S53_dom_sf"/>
</dbReference>
<dbReference type="Pfam" id="PF00082">
    <property type="entry name" value="Peptidase_S8"/>
    <property type="match status" value="1"/>
</dbReference>
<dbReference type="PRINTS" id="PR00723">
    <property type="entry name" value="SUBTILISIN"/>
</dbReference>
<dbReference type="InterPro" id="IPR023828">
    <property type="entry name" value="Peptidase_S8_Ser-AS"/>
</dbReference>
<dbReference type="InterPro" id="IPR015500">
    <property type="entry name" value="Peptidase_S8_subtilisin-rel"/>
</dbReference>
<dbReference type="InterPro" id="IPR022398">
    <property type="entry name" value="Peptidase_S8_His-AS"/>
</dbReference>
<dbReference type="KEGG" id="cot:CORT_0A04080"/>
<accession>H8WWH2</accession>
<dbReference type="EMBL" id="HE681719">
    <property type="protein sequence ID" value="CCG20796.1"/>
    <property type="molecule type" value="Genomic_DNA"/>
</dbReference>
<evidence type="ECO:0000256" key="6">
    <source>
        <dbReference type="RuleBase" id="RU003355"/>
    </source>
</evidence>
<dbReference type="SUPFAM" id="SSF52743">
    <property type="entry name" value="Subtilisin-like"/>
    <property type="match status" value="1"/>
</dbReference>
<evidence type="ECO:0000256" key="3">
    <source>
        <dbReference type="ARBA" id="ARBA00022801"/>
    </source>
</evidence>
<dbReference type="OrthoDB" id="206201at2759"/>
<evidence type="ECO:0000259" key="10">
    <source>
        <dbReference type="Pfam" id="PF05922"/>
    </source>
</evidence>
<protein>
    <submittedName>
        <fullName evidence="11">Protease</fullName>
    </submittedName>
</protein>
<evidence type="ECO:0000256" key="4">
    <source>
        <dbReference type="ARBA" id="ARBA00022825"/>
    </source>
</evidence>
<feature type="active site" description="Charge relay system" evidence="5">
    <location>
        <position position="330"/>
    </location>
</feature>
<evidence type="ECO:0000256" key="2">
    <source>
        <dbReference type="ARBA" id="ARBA00022670"/>
    </source>
</evidence>
<comment type="similarity">
    <text evidence="1 5 6">Belongs to the peptidase S8 family.</text>
</comment>
<evidence type="ECO:0000256" key="1">
    <source>
        <dbReference type="ARBA" id="ARBA00011073"/>
    </source>
</evidence>
<evidence type="ECO:0000256" key="5">
    <source>
        <dbReference type="PROSITE-ProRule" id="PRU01240"/>
    </source>
</evidence>
<feature type="domain" description="Peptidase S8/S53" evidence="9">
    <location>
        <begin position="140"/>
        <end position="348"/>
    </location>
</feature>
<keyword evidence="4 5" id="KW-0720">Serine protease</keyword>
<dbReference type="GO" id="GO:0006508">
    <property type="term" value="P:proteolysis"/>
    <property type="evidence" value="ECO:0007669"/>
    <property type="project" value="UniProtKB-KW"/>
</dbReference>
<dbReference type="GO" id="GO:0004252">
    <property type="term" value="F:serine-type endopeptidase activity"/>
    <property type="evidence" value="ECO:0007669"/>
    <property type="project" value="UniProtKB-UniRule"/>
</dbReference>
<feature type="active site" description="Charge relay system" evidence="5">
    <location>
        <position position="174"/>
    </location>
</feature>
<proteinExistence type="inferred from homology"/>
<dbReference type="PROSITE" id="PS00137">
    <property type="entry name" value="SUBTILASE_HIS"/>
    <property type="match status" value="1"/>
</dbReference>
<dbReference type="PROSITE" id="PS00138">
    <property type="entry name" value="SUBTILASE_SER"/>
    <property type="match status" value="1"/>
</dbReference>
<dbReference type="Gene3D" id="3.40.50.200">
    <property type="entry name" value="Peptidase S8/S53 domain"/>
    <property type="match status" value="1"/>
</dbReference>
<keyword evidence="12" id="KW-1185">Reference proteome</keyword>
<dbReference type="eggNOG" id="KOG1153">
    <property type="taxonomic scope" value="Eukaryota"/>
</dbReference>
<name>H8WWH2_CANO9</name>
<dbReference type="PANTHER" id="PTHR43806:SF13">
    <property type="entry name" value="SUBTILASE-TYPE PROTEINASE RRT12"/>
    <property type="match status" value="1"/>
</dbReference>
<keyword evidence="8" id="KW-0732">Signal</keyword>
<feature type="chain" id="PRO_5003616424" evidence="8">
    <location>
        <begin position="21"/>
        <end position="413"/>
    </location>
</feature>
<dbReference type="HOGENOM" id="CLU_011263_1_0_1"/>
<sequence>MRCTSCTIILLSSLVLFARCEKNSFLVSLKPKESLDSFMLYDASYPEELQVKDSITKSFKIGSFAGFTGEFTDQVLERLSRCPLVDEISPDIIVYSLDTHYQMFAPRHLARLSRRKRMLPIRKYPFIYNNEFAGKKVNAYVIDSGIYIGHPEFQGRARTGRDFSNEGEGDNNGHGTHVAGLIGAKTYGVAKHVEIFDVKALNAVGTGTLSTIIAAIEFVVNHRLRSGRPGVANLSFGAHHNAILNSAVEQATRTGLVFVVAAGNSNIDACLMSPASSPYAITVGAIDDHGDSISGFSNWGRCVDIFASGSNVRSVDFKNIYKSSILSGTSMASPIVAGVVATLLSEGVDPACVKDRLKEIATVNRISRTSMYFRPDTSNKIAYVEVEEEFSKADIDSQSDPDELESYANPISP</sequence>
<dbReference type="PANTHER" id="PTHR43806">
    <property type="entry name" value="PEPTIDASE S8"/>
    <property type="match status" value="1"/>
</dbReference>
<dbReference type="InterPro" id="IPR000209">
    <property type="entry name" value="Peptidase_S8/S53_dom"/>
</dbReference>
<dbReference type="CDD" id="cd04077">
    <property type="entry name" value="Peptidases_S8_PCSK9_ProteinaseK_like"/>
    <property type="match status" value="1"/>
</dbReference>
<dbReference type="GeneID" id="14536851"/>
<dbReference type="InterPro" id="IPR034193">
    <property type="entry name" value="PCSK9_ProteinaseK-like"/>
</dbReference>
<evidence type="ECO:0000313" key="11">
    <source>
        <dbReference type="EMBL" id="CCG20796.1"/>
    </source>
</evidence>
<evidence type="ECO:0000259" key="9">
    <source>
        <dbReference type="Pfam" id="PF00082"/>
    </source>
</evidence>
<feature type="region of interest" description="Disordered" evidence="7">
    <location>
        <begin position="391"/>
        <end position="413"/>
    </location>
</feature>